<dbReference type="EMBL" id="RJJD01000013">
    <property type="protein sequence ID" value="RNI24033.1"/>
    <property type="molecule type" value="Genomic_DNA"/>
</dbReference>
<dbReference type="RefSeq" id="WP_123128121.1">
    <property type="nucleotide sequence ID" value="NZ_RJJD01000013.1"/>
</dbReference>
<evidence type="ECO:0000259" key="1">
    <source>
        <dbReference type="Pfam" id="PF13676"/>
    </source>
</evidence>
<dbReference type="Gene3D" id="3.40.50.10140">
    <property type="entry name" value="Toll/interleukin-1 receptor homology (TIR) domain"/>
    <property type="match status" value="1"/>
</dbReference>
<keyword evidence="3" id="KW-1185">Reference proteome</keyword>
<evidence type="ECO:0000313" key="3">
    <source>
        <dbReference type="Proteomes" id="UP000272117"/>
    </source>
</evidence>
<name>A0A3M9MGM6_9BACT</name>
<dbReference type="GO" id="GO:0007165">
    <property type="term" value="P:signal transduction"/>
    <property type="evidence" value="ECO:0007669"/>
    <property type="project" value="InterPro"/>
</dbReference>
<reference evidence="2 3" key="1">
    <citation type="submission" date="2018-11" db="EMBL/GenBank/DDBJ databases">
        <title>Rufibacter latericius sp. nov., isolated from water in Baiyang Lake.</title>
        <authorList>
            <person name="Yang Y."/>
        </authorList>
    </citation>
    <scope>NUCLEOTIDE SEQUENCE [LARGE SCALE GENOMIC DNA]</scope>
    <source>
        <strain evidence="2 3">R-22-1c-1</strain>
    </source>
</reference>
<dbReference type="InterPro" id="IPR035897">
    <property type="entry name" value="Toll_tir_struct_dom_sf"/>
</dbReference>
<evidence type="ECO:0000313" key="2">
    <source>
        <dbReference type="EMBL" id="RNI24033.1"/>
    </source>
</evidence>
<dbReference type="AlphaFoldDB" id="A0A3M9MGM6"/>
<gene>
    <name evidence="2" type="ORF">EFB08_16755</name>
</gene>
<proteinExistence type="predicted"/>
<dbReference type="OrthoDB" id="9810385at2"/>
<dbReference type="InterPro" id="IPR000157">
    <property type="entry name" value="TIR_dom"/>
</dbReference>
<organism evidence="2 3">
    <name type="scientific">Rufibacter latericius</name>
    <dbReference type="NCBI Taxonomy" id="2487040"/>
    <lineage>
        <taxon>Bacteria</taxon>
        <taxon>Pseudomonadati</taxon>
        <taxon>Bacteroidota</taxon>
        <taxon>Cytophagia</taxon>
        <taxon>Cytophagales</taxon>
        <taxon>Hymenobacteraceae</taxon>
        <taxon>Rufibacter</taxon>
    </lineage>
</organism>
<protein>
    <submittedName>
        <fullName evidence="2">TIR domain-containing protein</fullName>
    </submittedName>
</protein>
<dbReference type="Pfam" id="PF13676">
    <property type="entry name" value="TIR_2"/>
    <property type="match status" value="1"/>
</dbReference>
<sequence>MAIINATSLISFRNQVPYTERTRFMSRKDRLFEAKQHGAVTVFLSHSHSDAEGNKEVFEGAISLLSAQGVEVYVDWLDDNMPKVTDASTATKLKEKIKSNKKFVLLASPSAISSNWVNWELGLGDAAKYLEHIALFPFVSNGGTWKDAEYLRIYPYIEKANMYLPDSAKDNYIVRFPNGTSQSLSSWLRK</sequence>
<feature type="domain" description="TIR" evidence="1">
    <location>
        <begin position="42"/>
        <end position="141"/>
    </location>
</feature>
<dbReference type="SUPFAM" id="SSF52200">
    <property type="entry name" value="Toll/Interleukin receptor TIR domain"/>
    <property type="match status" value="1"/>
</dbReference>
<accession>A0A3M9MGM6</accession>
<dbReference type="Proteomes" id="UP000272117">
    <property type="component" value="Unassembled WGS sequence"/>
</dbReference>
<comment type="caution">
    <text evidence="2">The sequence shown here is derived from an EMBL/GenBank/DDBJ whole genome shotgun (WGS) entry which is preliminary data.</text>
</comment>